<organism evidence="1 2">
    <name type="scientific">Methylophaga frappieri (strain ATCC BAA-2434 / DSM 25690 / JAM7)</name>
    <dbReference type="NCBI Taxonomy" id="754477"/>
    <lineage>
        <taxon>Bacteria</taxon>
        <taxon>Pseudomonadati</taxon>
        <taxon>Pseudomonadota</taxon>
        <taxon>Gammaproteobacteria</taxon>
        <taxon>Thiotrichales</taxon>
        <taxon>Piscirickettsiaceae</taxon>
        <taxon>Methylophaga</taxon>
    </lineage>
</organism>
<dbReference type="KEGG" id="mec:Q7C_1486"/>
<dbReference type="Proteomes" id="UP000009145">
    <property type="component" value="Chromosome"/>
</dbReference>
<evidence type="ECO:0000313" key="1">
    <source>
        <dbReference type="EMBL" id="AFJ02635.1"/>
    </source>
</evidence>
<gene>
    <name evidence="1" type="ordered locus">Q7C_1486</name>
</gene>
<dbReference type="AlphaFoldDB" id="I1YI92"/>
<reference evidence="1 2" key="1">
    <citation type="journal article" date="2012" name="J. Bacteriol.">
        <title>Complete genome sequences of Methylophaga sp. strain JAM1 and Methylophaga sp. strain JAM7.</title>
        <authorList>
            <person name="Villeneuve C."/>
            <person name="Martineau C."/>
            <person name="Mauffrey F."/>
            <person name="Villemur R."/>
        </authorList>
    </citation>
    <scope>NUCLEOTIDE SEQUENCE [LARGE SCALE GENOMIC DNA]</scope>
    <source>
        <strain evidence="1 2">JAM7</strain>
    </source>
</reference>
<keyword evidence="2" id="KW-1185">Reference proteome</keyword>
<protein>
    <submittedName>
        <fullName evidence="1">Uncharacterized protein</fullName>
    </submittedName>
</protein>
<sequence length="81" mass="9269">MRVLGFEFIENNSPKMRAYLIKICPVLPDFDAKRDGSISLITNKLNQQAMHTSESRYQVLLDEIKMELYAATSEAMCQLTP</sequence>
<dbReference type="EMBL" id="CP003380">
    <property type="protein sequence ID" value="AFJ02635.1"/>
    <property type="molecule type" value="Genomic_DNA"/>
</dbReference>
<proteinExistence type="predicted"/>
<evidence type="ECO:0000313" key="2">
    <source>
        <dbReference type="Proteomes" id="UP000009145"/>
    </source>
</evidence>
<dbReference type="PATRIC" id="fig|754477.3.peg.1466"/>
<dbReference type="HOGENOM" id="CLU_2569864_0_0_6"/>
<accession>I1YI92</accession>
<name>I1YI92_METFJ</name>